<dbReference type="InterPro" id="IPR050147">
    <property type="entry name" value="Ser/Thr_Dehydratase"/>
</dbReference>
<dbReference type="InterPro" id="IPR005789">
    <property type="entry name" value="Thr_deHydtase_catblc"/>
</dbReference>
<dbReference type="Gene3D" id="3.30.70.260">
    <property type="match status" value="1"/>
</dbReference>
<evidence type="ECO:0000256" key="2">
    <source>
        <dbReference type="ARBA" id="ARBA00010869"/>
    </source>
</evidence>
<dbReference type="InterPro" id="IPR044561">
    <property type="entry name" value="ACT_ThrD-II-like"/>
</dbReference>
<dbReference type="GO" id="GO:0004794">
    <property type="term" value="F:threonine deaminase activity"/>
    <property type="evidence" value="ECO:0007669"/>
    <property type="project" value="UniProtKB-EC"/>
</dbReference>
<comment type="similarity">
    <text evidence="2">Belongs to the serine/threonine dehydratase family.</text>
</comment>
<evidence type="ECO:0000256" key="5">
    <source>
        <dbReference type="ARBA" id="ARBA00049406"/>
    </source>
</evidence>
<feature type="domain" description="ACT" evidence="6">
    <location>
        <begin position="348"/>
        <end position="425"/>
    </location>
</feature>
<reference evidence="8" key="1">
    <citation type="journal article" date="2019" name="Int. J. Syst. Evol. Microbiol.">
        <title>The Global Catalogue of Microorganisms (GCM) 10K type strain sequencing project: providing services to taxonomists for standard genome sequencing and annotation.</title>
        <authorList>
            <consortium name="The Broad Institute Genomics Platform"/>
            <consortium name="The Broad Institute Genome Sequencing Center for Infectious Disease"/>
            <person name="Wu L."/>
            <person name="Ma J."/>
        </authorList>
    </citation>
    <scope>NUCLEOTIDE SEQUENCE [LARGE SCALE GENOMIC DNA]</scope>
    <source>
        <strain evidence="8">CGMCC 1.12989</strain>
    </source>
</reference>
<evidence type="ECO:0000256" key="1">
    <source>
        <dbReference type="ARBA" id="ARBA00001933"/>
    </source>
</evidence>
<dbReference type="PANTHER" id="PTHR48078">
    <property type="entry name" value="THREONINE DEHYDRATASE, MITOCHONDRIAL-RELATED"/>
    <property type="match status" value="1"/>
</dbReference>
<organism evidence="7 8">
    <name type="scientific">Novosphingobium tardum</name>
    <dbReference type="NCBI Taxonomy" id="1538021"/>
    <lineage>
        <taxon>Bacteria</taxon>
        <taxon>Pseudomonadati</taxon>
        <taxon>Pseudomonadota</taxon>
        <taxon>Alphaproteobacteria</taxon>
        <taxon>Sphingomonadales</taxon>
        <taxon>Sphingomonadaceae</taxon>
        <taxon>Novosphingobium</taxon>
    </lineage>
</organism>
<comment type="cofactor">
    <cofactor evidence="1">
        <name>pyridoxal 5'-phosphate</name>
        <dbReference type="ChEBI" id="CHEBI:597326"/>
    </cofactor>
</comment>
<keyword evidence="4 7" id="KW-0456">Lyase</keyword>
<gene>
    <name evidence="7" type="ORF">ACFO0A_05800</name>
</gene>
<accession>A0ABV8RQQ0</accession>
<comment type="caution">
    <text evidence="7">The sequence shown here is derived from an EMBL/GenBank/DDBJ whole genome shotgun (WGS) entry which is preliminary data.</text>
</comment>
<dbReference type="InterPro" id="IPR036052">
    <property type="entry name" value="TrpB-like_PALP_sf"/>
</dbReference>
<dbReference type="Proteomes" id="UP001595828">
    <property type="component" value="Unassembled WGS sequence"/>
</dbReference>
<evidence type="ECO:0000256" key="4">
    <source>
        <dbReference type="ARBA" id="ARBA00023239"/>
    </source>
</evidence>
<dbReference type="InterPro" id="IPR002912">
    <property type="entry name" value="ACT_dom"/>
</dbReference>
<dbReference type="NCBIfam" id="NF005600">
    <property type="entry name" value="PRK07334.1"/>
    <property type="match status" value="1"/>
</dbReference>
<dbReference type="PROSITE" id="PS51671">
    <property type="entry name" value="ACT"/>
    <property type="match status" value="1"/>
</dbReference>
<keyword evidence="3" id="KW-0663">Pyridoxal phosphate</keyword>
<dbReference type="SUPFAM" id="SSF53686">
    <property type="entry name" value="Tryptophan synthase beta subunit-like PLP-dependent enzymes"/>
    <property type="match status" value="1"/>
</dbReference>
<proteinExistence type="inferred from homology"/>
<protein>
    <submittedName>
        <fullName evidence="7">Threonine ammonia-lyase</fullName>
        <ecNumber evidence="7">4.3.1.19</ecNumber>
    </submittedName>
</protein>
<dbReference type="PANTHER" id="PTHR48078:SF6">
    <property type="entry name" value="L-THREONINE DEHYDRATASE CATABOLIC TDCB"/>
    <property type="match status" value="1"/>
</dbReference>
<keyword evidence="8" id="KW-1185">Reference proteome</keyword>
<dbReference type="Gene3D" id="3.40.50.1100">
    <property type="match status" value="2"/>
</dbReference>
<dbReference type="RefSeq" id="WP_379538020.1">
    <property type="nucleotide sequence ID" value="NZ_JBHSDR010000003.1"/>
</dbReference>
<comment type="catalytic activity">
    <reaction evidence="5">
        <text>L-serine = pyruvate + NH4(+)</text>
        <dbReference type="Rhea" id="RHEA:19169"/>
        <dbReference type="ChEBI" id="CHEBI:15361"/>
        <dbReference type="ChEBI" id="CHEBI:28938"/>
        <dbReference type="ChEBI" id="CHEBI:33384"/>
        <dbReference type="EC" id="4.3.1.17"/>
    </reaction>
</comment>
<sequence>MENLARQLHPFASGSLAEDESAALLTLADIRAAAGRIEGQVVRTPTLHSRTLSQISGAEIWLKFENLQFTAAYKERGALNALLLLSDEQRRRGVIAASAGNHAQGLSYHGTRLGVPVTIVMPRSTPTVKVMQTESVGGKVVLHGETFDDAFEHACQLESELGLTFVHPFDDPHVAAGQGTVALEMLADVPELDMLAVPIGGGGLLSGVGTAARALKPDIGLIGVQAALYPSMYARLHGLDLPCGGDSLAEGIAVKEPGAFTSAVLARIVDDIVLVDEPALESAVALLLQIEKTVVEGAGAAGLAAVLGNRELFAGRKVGIVLCGGNIDTRLLANVLLRDLARSGRLARLRLTLQDRPGALFKVMRQFDKHQVNIIEIYHQRIFTTLPAKGLITDIECEARDKDQIDHLVAALREAGYSVSQVELA</sequence>
<dbReference type="CDD" id="cd01562">
    <property type="entry name" value="Thr-dehyd"/>
    <property type="match status" value="1"/>
</dbReference>
<dbReference type="NCBIfam" id="TIGR01127">
    <property type="entry name" value="ilvA_1Cterm"/>
    <property type="match status" value="1"/>
</dbReference>
<dbReference type="EMBL" id="JBHSDR010000003">
    <property type="protein sequence ID" value="MFC4294571.1"/>
    <property type="molecule type" value="Genomic_DNA"/>
</dbReference>
<dbReference type="CDD" id="cd04886">
    <property type="entry name" value="ACT_ThrD-II-like"/>
    <property type="match status" value="1"/>
</dbReference>
<dbReference type="InterPro" id="IPR001926">
    <property type="entry name" value="TrpB-like_PALP"/>
</dbReference>
<evidence type="ECO:0000313" key="8">
    <source>
        <dbReference type="Proteomes" id="UP001595828"/>
    </source>
</evidence>
<evidence type="ECO:0000313" key="7">
    <source>
        <dbReference type="EMBL" id="MFC4294571.1"/>
    </source>
</evidence>
<evidence type="ECO:0000259" key="6">
    <source>
        <dbReference type="PROSITE" id="PS51671"/>
    </source>
</evidence>
<evidence type="ECO:0000256" key="3">
    <source>
        <dbReference type="ARBA" id="ARBA00022898"/>
    </source>
</evidence>
<dbReference type="Pfam" id="PF00291">
    <property type="entry name" value="PALP"/>
    <property type="match status" value="1"/>
</dbReference>
<dbReference type="EC" id="4.3.1.19" evidence="7"/>
<name>A0ABV8RQQ0_9SPHN</name>